<evidence type="ECO:0000313" key="1">
    <source>
        <dbReference type="EMBL" id="MBX50453.1"/>
    </source>
</evidence>
<protein>
    <submittedName>
        <fullName evidence="1">Uncharacterized protein</fullName>
    </submittedName>
</protein>
<reference evidence="1" key="1">
    <citation type="submission" date="2018-02" db="EMBL/GenBank/DDBJ databases">
        <title>Rhizophora mucronata_Transcriptome.</title>
        <authorList>
            <person name="Meera S.P."/>
            <person name="Sreeshan A."/>
            <person name="Augustine A."/>
        </authorList>
    </citation>
    <scope>NUCLEOTIDE SEQUENCE</scope>
    <source>
        <tissue evidence="1">Leaf</tissue>
    </source>
</reference>
<name>A0A2P2P715_RHIMU</name>
<dbReference type="EMBL" id="GGEC01069969">
    <property type="protein sequence ID" value="MBX50453.1"/>
    <property type="molecule type" value="Transcribed_RNA"/>
</dbReference>
<accession>A0A2P2P715</accession>
<proteinExistence type="predicted"/>
<sequence>MSWQGLQNIKKMRISKQAFPKVKNSINNKLPTSYG</sequence>
<dbReference type="AlphaFoldDB" id="A0A2P2P715"/>
<organism evidence="1">
    <name type="scientific">Rhizophora mucronata</name>
    <name type="common">Asiatic mangrove</name>
    <dbReference type="NCBI Taxonomy" id="61149"/>
    <lineage>
        <taxon>Eukaryota</taxon>
        <taxon>Viridiplantae</taxon>
        <taxon>Streptophyta</taxon>
        <taxon>Embryophyta</taxon>
        <taxon>Tracheophyta</taxon>
        <taxon>Spermatophyta</taxon>
        <taxon>Magnoliopsida</taxon>
        <taxon>eudicotyledons</taxon>
        <taxon>Gunneridae</taxon>
        <taxon>Pentapetalae</taxon>
        <taxon>rosids</taxon>
        <taxon>fabids</taxon>
        <taxon>Malpighiales</taxon>
        <taxon>Rhizophoraceae</taxon>
        <taxon>Rhizophora</taxon>
    </lineage>
</organism>